<dbReference type="AlphaFoldDB" id="A0A0W8CE10"/>
<organism evidence="2 3">
    <name type="scientific">Phytophthora nicotianae</name>
    <name type="common">Potato buckeye rot agent</name>
    <name type="synonym">Phytophthora parasitica</name>
    <dbReference type="NCBI Taxonomy" id="4792"/>
    <lineage>
        <taxon>Eukaryota</taxon>
        <taxon>Sar</taxon>
        <taxon>Stramenopiles</taxon>
        <taxon>Oomycota</taxon>
        <taxon>Peronosporomycetes</taxon>
        <taxon>Peronosporales</taxon>
        <taxon>Peronosporaceae</taxon>
        <taxon>Phytophthora</taxon>
    </lineage>
</organism>
<sequence length="829" mass="87687">MEGGRGGGRGKGKKSKAAKKKAAATSVQAAATHKKAAIGAKKVTASHPNVQVGSAAPEPASTSQEQPMTKSKRKRLKKQAAAEALKAAKKSPTAASASPKTKVAVLTPPAAVVKPHVVSLTGGKKKKKRKLSAVAENSGDTVASTTVTASTKEGQVIESTKSPVAKKKKAVAVLGHAGASPTADRKTKTSLLAASPTKSAQVQHANKMGNVTTAAAPATASPRKTIKKLKAKDSATASPVLPPKEGYAGVKKPEAKTETKQPEVVGVTKTSVMPEAPKATKPETVTSQRKDEVTTTPFKIATADQNSTPDTATSDPANSFDTKPSPESIIAPTASSEKPHTASIAATDTTSVISESASTLASSASPPLVTTMKSAPSPLAKEKASDPAFLPSGGLKRRRSIGQTSVDSVIDPIHRPAKRNAVASKVELVQAKAKPSDVEPQTTQDIQSKPQIQDTTCIAQRTEPTESPKSSKEADLPTNTDAVMTAPSVSAPSTSLQPTTLAPGVRESVNQHLRVTKSASEASKSSLAPECKAPSLEIRVTTSKFDLPAAKQAESTVKVTSTTAPKKEVGFDSTTKVSSEIPAQTKKAGIIMDSHAYVEKMMRGDRKSREINIRRDRPAQPTVTLPPRLQNAWGASFGMVPPTQVASQTPRTLSTTPLSSWFLSKGCANFVKQVHFSDDDAEHNCDDEDGDLSRQLASPRGVGIASPKRRASSTKKNTFLESLTKQSNWRTWYGNVDVRNLLDPPLAHVPENVRKHEVKPLALPELAEETQAGSPLKKTNDFEMLEADIRYVLVLSRSNIVVANETMYALRFYCADERSNEVWHSASSY</sequence>
<feature type="compositionally biased region" description="Polar residues" evidence="1">
    <location>
        <begin position="303"/>
        <end position="322"/>
    </location>
</feature>
<evidence type="ECO:0000313" key="2">
    <source>
        <dbReference type="EMBL" id="KUF82339.1"/>
    </source>
</evidence>
<comment type="caution">
    <text evidence="2">The sequence shown here is derived from an EMBL/GenBank/DDBJ whole genome shotgun (WGS) entry which is preliminary data.</text>
</comment>
<reference evidence="2 3" key="1">
    <citation type="submission" date="2015-11" db="EMBL/GenBank/DDBJ databases">
        <title>Genomes and virulence difference between two physiological races of Phytophthora nicotianae.</title>
        <authorList>
            <person name="Liu H."/>
            <person name="Ma X."/>
            <person name="Yu H."/>
            <person name="Fang D."/>
            <person name="Li Y."/>
            <person name="Wang X."/>
            <person name="Wang W."/>
            <person name="Dong Y."/>
            <person name="Xiao B."/>
        </authorList>
    </citation>
    <scope>NUCLEOTIDE SEQUENCE [LARGE SCALE GENOMIC DNA]</scope>
    <source>
        <strain evidence="3">race 0</strain>
    </source>
</reference>
<feature type="compositionally biased region" description="Low complexity" evidence="1">
    <location>
        <begin position="79"/>
        <end position="102"/>
    </location>
</feature>
<protein>
    <submittedName>
        <fullName evidence="2">Uncharacterized protein</fullName>
    </submittedName>
</protein>
<gene>
    <name evidence="2" type="ORF">AM587_10007437</name>
</gene>
<name>A0A0W8CE10_PHYNI</name>
<evidence type="ECO:0000313" key="3">
    <source>
        <dbReference type="Proteomes" id="UP000052943"/>
    </source>
</evidence>
<feature type="region of interest" description="Disordered" evidence="1">
    <location>
        <begin position="357"/>
        <end position="417"/>
    </location>
</feature>
<dbReference type="EMBL" id="LNFO01003766">
    <property type="protein sequence ID" value="KUF82339.1"/>
    <property type="molecule type" value="Genomic_DNA"/>
</dbReference>
<feature type="compositionally biased region" description="Polar residues" evidence="1">
    <location>
        <begin position="189"/>
        <end position="204"/>
    </location>
</feature>
<accession>A0A0W8CE10</accession>
<dbReference type="OrthoDB" id="79932at2759"/>
<feature type="region of interest" description="Disordered" evidence="1">
    <location>
        <begin position="431"/>
        <end position="503"/>
    </location>
</feature>
<feature type="compositionally biased region" description="Polar residues" evidence="1">
    <location>
        <begin position="477"/>
        <end position="500"/>
    </location>
</feature>
<proteinExistence type="predicted"/>
<feature type="region of interest" description="Disordered" evidence="1">
    <location>
        <begin position="1"/>
        <end position="102"/>
    </location>
</feature>
<feature type="compositionally biased region" description="Polar residues" evidence="1">
    <location>
        <begin position="60"/>
        <end position="69"/>
    </location>
</feature>
<feature type="compositionally biased region" description="Basic and acidic residues" evidence="1">
    <location>
        <begin position="251"/>
        <end position="261"/>
    </location>
</feature>
<feature type="compositionally biased region" description="Polar residues" evidence="1">
    <location>
        <begin position="439"/>
        <end position="459"/>
    </location>
</feature>
<feature type="region of interest" description="Disordered" evidence="1">
    <location>
        <begin position="681"/>
        <end position="715"/>
    </location>
</feature>
<feature type="region of interest" description="Disordered" evidence="1">
    <location>
        <begin position="120"/>
        <end position="146"/>
    </location>
</feature>
<dbReference type="Proteomes" id="UP000052943">
    <property type="component" value="Unassembled WGS sequence"/>
</dbReference>
<evidence type="ECO:0000256" key="1">
    <source>
        <dbReference type="SAM" id="MobiDB-lite"/>
    </source>
</evidence>
<feature type="compositionally biased region" description="Basic residues" evidence="1">
    <location>
        <begin position="8"/>
        <end position="22"/>
    </location>
</feature>
<feature type="region of interest" description="Disordered" evidence="1">
    <location>
        <begin position="174"/>
        <end position="345"/>
    </location>
</feature>
<feature type="compositionally biased region" description="Basic and acidic residues" evidence="1">
    <location>
        <begin position="463"/>
        <end position="475"/>
    </location>
</feature>